<name>A0A9P0GDJ6_9CUCU</name>
<dbReference type="Proteomes" id="UP001153636">
    <property type="component" value="Chromosome 2"/>
</dbReference>
<sequence length="383" mass="44360">MADAGPSTSSYNSIIGDDSNCLPKGTISQRQTSLKDFFTNFNETEENENDISNINNYLRGIQSSIKGERTLHDVLRNITREQATYFLERSVGKKFSGGLYWYVFHEDHAHIVHDCSYASGKCRCSRIQCLPIKGKSRRHHRNYYFSERYFYNLTKYLLQPPRQFLYIEIAGRTRGIPNQIGNLSYERYLQLGKKSMVESSGSENEFSNCIESGPTPHSSRSGIYKSGKSFKKNSKYSNRSKEEELLEFFKQFPSSPLLNILNSSVWLNSKFKFFRRSDPTITTVFDVFSMQFIDYTVQNIYDYSISVAPLYASVKGNINEYYYDEHESLTIAIEFLQFQFNNDEDLIKIFLIDLYIIDKKIPKVNAMQIIAPPSAGKNYFLIV</sequence>
<protein>
    <submittedName>
        <fullName evidence="2">Uncharacterized protein</fullName>
    </submittedName>
</protein>
<dbReference type="EMBL" id="OV651814">
    <property type="protein sequence ID" value="CAH1106986.1"/>
    <property type="molecule type" value="Genomic_DNA"/>
</dbReference>
<evidence type="ECO:0000256" key="1">
    <source>
        <dbReference type="SAM" id="MobiDB-lite"/>
    </source>
</evidence>
<feature type="region of interest" description="Disordered" evidence="1">
    <location>
        <begin position="210"/>
        <end position="232"/>
    </location>
</feature>
<evidence type="ECO:0000313" key="2">
    <source>
        <dbReference type="EMBL" id="CAH1106986.1"/>
    </source>
</evidence>
<keyword evidence="3" id="KW-1185">Reference proteome</keyword>
<gene>
    <name evidence="2" type="ORF">PSYICH_LOCUS6662</name>
</gene>
<proteinExistence type="predicted"/>
<feature type="compositionally biased region" description="Polar residues" evidence="1">
    <location>
        <begin position="210"/>
        <end position="221"/>
    </location>
</feature>
<organism evidence="2 3">
    <name type="scientific">Psylliodes chrysocephalus</name>
    <dbReference type="NCBI Taxonomy" id="3402493"/>
    <lineage>
        <taxon>Eukaryota</taxon>
        <taxon>Metazoa</taxon>
        <taxon>Ecdysozoa</taxon>
        <taxon>Arthropoda</taxon>
        <taxon>Hexapoda</taxon>
        <taxon>Insecta</taxon>
        <taxon>Pterygota</taxon>
        <taxon>Neoptera</taxon>
        <taxon>Endopterygota</taxon>
        <taxon>Coleoptera</taxon>
        <taxon>Polyphaga</taxon>
        <taxon>Cucujiformia</taxon>
        <taxon>Chrysomeloidea</taxon>
        <taxon>Chrysomelidae</taxon>
        <taxon>Galerucinae</taxon>
        <taxon>Alticini</taxon>
        <taxon>Psylliodes</taxon>
    </lineage>
</organism>
<dbReference type="AlphaFoldDB" id="A0A9P0GDJ6"/>
<dbReference type="OrthoDB" id="7454295at2759"/>
<evidence type="ECO:0000313" key="3">
    <source>
        <dbReference type="Proteomes" id="UP001153636"/>
    </source>
</evidence>
<reference evidence="2" key="1">
    <citation type="submission" date="2022-01" db="EMBL/GenBank/DDBJ databases">
        <authorList>
            <person name="King R."/>
        </authorList>
    </citation>
    <scope>NUCLEOTIDE SEQUENCE</scope>
</reference>
<accession>A0A9P0GDJ6</accession>